<name>A0A1F6TYV3_9PROT</name>
<dbReference type="AlphaFoldDB" id="A0A1F6TYV3"/>
<dbReference type="Proteomes" id="UP000179037">
    <property type="component" value="Unassembled WGS sequence"/>
</dbReference>
<organism evidence="1 2">
    <name type="scientific">Candidatus Muproteobacteria bacterium RIFCSPLOWO2_01_FULL_60_18</name>
    <dbReference type="NCBI Taxonomy" id="1817768"/>
    <lineage>
        <taxon>Bacteria</taxon>
        <taxon>Pseudomonadati</taxon>
        <taxon>Pseudomonadota</taxon>
        <taxon>Candidatus Muproteobacteria</taxon>
    </lineage>
</organism>
<sequence length="103" mass="11103">MHDRHQIVQNPVGHVLVEMPLVAVGPDIKFQGLQLHAQPVRDVFQGQAGEVRLAGPGTQTGELRTFDLDDIIPVRMRIGEGIQILAGLGRHGLAAGFGILVKL</sequence>
<dbReference type="EMBL" id="MFTC01000075">
    <property type="protein sequence ID" value="OGI50286.1"/>
    <property type="molecule type" value="Genomic_DNA"/>
</dbReference>
<evidence type="ECO:0000313" key="1">
    <source>
        <dbReference type="EMBL" id="OGI50286.1"/>
    </source>
</evidence>
<gene>
    <name evidence="1" type="ORF">A3A87_02015</name>
</gene>
<accession>A0A1F6TYV3</accession>
<protein>
    <submittedName>
        <fullName evidence="1">Uncharacterized protein</fullName>
    </submittedName>
</protein>
<reference evidence="1 2" key="1">
    <citation type="journal article" date="2016" name="Nat. Commun.">
        <title>Thousands of microbial genomes shed light on interconnected biogeochemical processes in an aquifer system.</title>
        <authorList>
            <person name="Anantharaman K."/>
            <person name="Brown C.T."/>
            <person name="Hug L.A."/>
            <person name="Sharon I."/>
            <person name="Castelle C.J."/>
            <person name="Probst A.J."/>
            <person name="Thomas B.C."/>
            <person name="Singh A."/>
            <person name="Wilkins M.J."/>
            <person name="Karaoz U."/>
            <person name="Brodie E.L."/>
            <person name="Williams K.H."/>
            <person name="Hubbard S.S."/>
            <person name="Banfield J.F."/>
        </authorList>
    </citation>
    <scope>NUCLEOTIDE SEQUENCE [LARGE SCALE GENOMIC DNA]</scope>
</reference>
<comment type="caution">
    <text evidence="1">The sequence shown here is derived from an EMBL/GenBank/DDBJ whole genome shotgun (WGS) entry which is preliminary data.</text>
</comment>
<evidence type="ECO:0000313" key="2">
    <source>
        <dbReference type="Proteomes" id="UP000179037"/>
    </source>
</evidence>
<dbReference type="STRING" id="1817768.A3A87_02015"/>
<proteinExistence type="predicted"/>